<dbReference type="HOGENOM" id="CLU_2214788_0_0_1"/>
<dbReference type="AlphaFoldDB" id="A0A061GTJ2"/>
<gene>
    <name evidence="1" type="ORF">TCM_040725</name>
</gene>
<name>A0A061GTJ2_THECC</name>
<dbReference type="InParanoid" id="A0A061GTJ2"/>
<keyword evidence="2" id="KW-1185">Reference proteome</keyword>
<reference evidence="1 2" key="1">
    <citation type="journal article" date="2013" name="Genome Biol.">
        <title>The genome sequence of the most widely cultivated cacao type and its use to identify candidate genes regulating pod color.</title>
        <authorList>
            <person name="Motamayor J.C."/>
            <person name="Mockaitis K."/>
            <person name="Schmutz J."/>
            <person name="Haiminen N."/>
            <person name="Iii D.L."/>
            <person name="Cornejo O."/>
            <person name="Findley S.D."/>
            <person name="Zheng P."/>
            <person name="Utro F."/>
            <person name="Royaert S."/>
            <person name="Saski C."/>
            <person name="Jenkins J."/>
            <person name="Podicheti R."/>
            <person name="Zhao M."/>
            <person name="Scheffler B.E."/>
            <person name="Stack J.C."/>
            <person name="Feltus F.A."/>
            <person name="Mustiga G.M."/>
            <person name="Amores F."/>
            <person name="Phillips W."/>
            <person name="Marelli J.P."/>
            <person name="May G.D."/>
            <person name="Shapiro H."/>
            <person name="Ma J."/>
            <person name="Bustamante C.D."/>
            <person name="Schnell R.J."/>
            <person name="Main D."/>
            <person name="Gilbert D."/>
            <person name="Parida L."/>
            <person name="Kuhn D.N."/>
        </authorList>
    </citation>
    <scope>NUCLEOTIDE SEQUENCE [LARGE SCALE GENOMIC DNA]</scope>
    <source>
        <strain evidence="2">cv. Matina 1-6</strain>
    </source>
</reference>
<evidence type="ECO:0000313" key="1">
    <source>
        <dbReference type="EMBL" id="EOY32698.1"/>
    </source>
</evidence>
<organism evidence="1 2">
    <name type="scientific">Theobroma cacao</name>
    <name type="common">Cacao</name>
    <name type="synonym">Cocoa</name>
    <dbReference type="NCBI Taxonomy" id="3641"/>
    <lineage>
        <taxon>Eukaryota</taxon>
        <taxon>Viridiplantae</taxon>
        <taxon>Streptophyta</taxon>
        <taxon>Embryophyta</taxon>
        <taxon>Tracheophyta</taxon>
        <taxon>Spermatophyta</taxon>
        <taxon>Magnoliopsida</taxon>
        <taxon>eudicotyledons</taxon>
        <taxon>Gunneridae</taxon>
        <taxon>Pentapetalae</taxon>
        <taxon>rosids</taxon>
        <taxon>malvids</taxon>
        <taxon>Malvales</taxon>
        <taxon>Malvaceae</taxon>
        <taxon>Byttnerioideae</taxon>
        <taxon>Theobroma</taxon>
    </lineage>
</organism>
<protein>
    <submittedName>
        <fullName evidence="1">Uncharacterized protein</fullName>
    </submittedName>
</protein>
<accession>A0A061GTJ2</accession>
<evidence type="ECO:0000313" key="2">
    <source>
        <dbReference type="Proteomes" id="UP000026915"/>
    </source>
</evidence>
<dbReference type="EMBL" id="CM001887">
    <property type="protein sequence ID" value="EOY32698.1"/>
    <property type="molecule type" value="Genomic_DNA"/>
</dbReference>
<dbReference type="Gramene" id="EOY32698">
    <property type="protein sequence ID" value="EOY32698"/>
    <property type="gene ID" value="TCM_040725"/>
</dbReference>
<proteinExistence type="predicted"/>
<sequence>MNLPSPISSFSICHQKLHYVISLNFRLVDYKGQLATKAGLCGGFDQKKTPSETKGSSFHKFGSIWVGLAAPIQYPSYPNSYSMQWKCLSINILSIASLLELLSSILD</sequence>
<dbReference type="Proteomes" id="UP000026915">
    <property type="component" value="Chromosome 9"/>
</dbReference>